<sequence>MNSAHLFPVFDGHNDTLTYLFRSPERSFLQENSQGHIDLPRARKGGFAGGFFAIFPRSTSQQGQKPGTSPTGERSFPALDPQQAHQFTLSVMAYLFRLEKEAEGQIKVVRTGEQLAWCLQNDVLATVLHFEGAEAIDPNLDALEVFYQAGLRSLGLVWSRPNIFAQGVPFTFPHSPDTGPGLTDAGRELVRACNQLRIMLDLSHLNEKGFWDVARLSDAPLVTTHSNVFAICPSPRNLTNKQLDAIKASEGMVGLNFALSFLREDGHNNPTTPLDIMVHHIDYLVERMGIDHVGFGSDFDGGITPSQDIGDVTGLPRLISALHNHGYDDAALRKLTHENWLRVLRKTWQS</sequence>
<dbReference type="PANTHER" id="PTHR10443:SF12">
    <property type="entry name" value="DIPEPTIDASE"/>
    <property type="match status" value="1"/>
</dbReference>
<dbReference type="GO" id="GO:0070573">
    <property type="term" value="F:metallodipeptidase activity"/>
    <property type="evidence" value="ECO:0007669"/>
    <property type="project" value="InterPro"/>
</dbReference>
<dbReference type="InterPro" id="IPR032466">
    <property type="entry name" value="Metal_Hydrolase"/>
</dbReference>
<accession>A0A8J3IG85</accession>
<comment type="caution">
    <text evidence="2">The sequence shown here is derived from an EMBL/GenBank/DDBJ whole genome shotgun (WGS) entry which is preliminary data.</text>
</comment>
<dbReference type="Gene3D" id="3.20.20.140">
    <property type="entry name" value="Metal-dependent hydrolases"/>
    <property type="match status" value="1"/>
</dbReference>
<evidence type="ECO:0000313" key="2">
    <source>
        <dbReference type="EMBL" id="GHO51289.1"/>
    </source>
</evidence>
<evidence type="ECO:0000256" key="1">
    <source>
        <dbReference type="SAM" id="MobiDB-lite"/>
    </source>
</evidence>
<dbReference type="InterPro" id="IPR008257">
    <property type="entry name" value="Pept_M19"/>
</dbReference>
<dbReference type="RefSeq" id="WP_220200214.1">
    <property type="nucleotide sequence ID" value="NZ_BNJF01000011.1"/>
</dbReference>
<dbReference type="SUPFAM" id="SSF51556">
    <property type="entry name" value="Metallo-dependent hydrolases"/>
    <property type="match status" value="1"/>
</dbReference>
<dbReference type="EMBL" id="BNJF01000011">
    <property type="protein sequence ID" value="GHO51289.1"/>
    <property type="molecule type" value="Genomic_DNA"/>
</dbReference>
<dbReference type="PANTHER" id="PTHR10443">
    <property type="entry name" value="MICROSOMAL DIPEPTIDASE"/>
    <property type="match status" value="1"/>
</dbReference>
<keyword evidence="3" id="KW-1185">Reference proteome</keyword>
<organism evidence="2 3">
    <name type="scientific">Ktedonospora formicarum</name>
    <dbReference type="NCBI Taxonomy" id="2778364"/>
    <lineage>
        <taxon>Bacteria</taxon>
        <taxon>Bacillati</taxon>
        <taxon>Chloroflexota</taxon>
        <taxon>Ktedonobacteria</taxon>
        <taxon>Ktedonobacterales</taxon>
        <taxon>Ktedonobacteraceae</taxon>
        <taxon>Ktedonospora</taxon>
    </lineage>
</organism>
<feature type="compositionally biased region" description="Polar residues" evidence="1">
    <location>
        <begin position="58"/>
        <end position="72"/>
    </location>
</feature>
<dbReference type="AlphaFoldDB" id="A0A8J3IG85"/>
<proteinExistence type="predicted"/>
<dbReference type="Proteomes" id="UP000612362">
    <property type="component" value="Unassembled WGS sequence"/>
</dbReference>
<dbReference type="CDD" id="cd01301">
    <property type="entry name" value="rDP_like"/>
    <property type="match status" value="1"/>
</dbReference>
<feature type="region of interest" description="Disordered" evidence="1">
    <location>
        <begin position="58"/>
        <end position="78"/>
    </location>
</feature>
<dbReference type="Pfam" id="PF01244">
    <property type="entry name" value="Peptidase_M19"/>
    <property type="match status" value="1"/>
</dbReference>
<reference evidence="2" key="1">
    <citation type="submission" date="2020-10" db="EMBL/GenBank/DDBJ databases">
        <title>Taxonomic study of unclassified bacteria belonging to the class Ktedonobacteria.</title>
        <authorList>
            <person name="Yabe S."/>
            <person name="Wang C.M."/>
            <person name="Zheng Y."/>
            <person name="Sakai Y."/>
            <person name="Cavaletti L."/>
            <person name="Monciardini P."/>
            <person name="Donadio S."/>
        </authorList>
    </citation>
    <scope>NUCLEOTIDE SEQUENCE</scope>
    <source>
        <strain evidence="2">SOSP1-1</strain>
    </source>
</reference>
<dbReference type="PROSITE" id="PS51365">
    <property type="entry name" value="RENAL_DIPEPTIDASE_2"/>
    <property type="match status" value="1"/>
</dbReference>
<name>A0A8J3IG85_9CHLR</name>
<gene>
    <name evidence="2" type="ORF">KSX_94520</name>
</gene>
<evidence type="ECO:0000313" key="3">
    <source>
        <dbReference type="Proteomes" id="UP000612362"/>
    </source>
</evidence>
<protein>
    <submittedName>
        <fullName evidence="2">Membrane dipeptidase</fullName>
    </submittedName>
</protein>
<dbReference type="GO" id="GO:0006508">
    <property type="term" value="P:proteolysis"/>
    <property type="evidence" value="ECO:0007669"/>
    <property type="project" value="InterPro"/>
</dbReference>